<sequence length="64" mass="7195">MTARRVTLCRHPKPVPEHSQTICDFTKIVWAHAGQSQTVCDGFRRSPRLAGHLQEISRQSATVP</sequence>
<dbReference type="AlphaFoldDB" id="A0A9D4L545"/>
<dbReference type="Proteomes" id="UP000828390">
    <property type="component" value="Unassembled WGS sequence"/>
</dbReference>
<accession>A0A9D4L545</accession>
<proteinExistence type="predicted"/>
<evidence type="ECO:0000313" key="2">
    <source>
        <dbReference type="Proteomes" id="UP000828390"/>
    </source>
</evidence>
<name>A0A9D4L545_DREPO</name>
<protein>
    <submittedName>
        <fullName evidence="1">Uncharacterized protein</fullName>
    </submittedName>
</protein>
<gene>
    <name evidence="1" type="ORF">DPMN_094656</name>
</gene>
<dbReference type="EMBL" id="JAIWYP010000003">
    <property type="protein sequence ID" value="KAH3852157.1"/>
    <property type="molecule type" value="Genomic_DNA"/>
</dbReference>
<evidence type="ECO:0000313" key="1">
    <source>
        <dbReference type="EMBL" id="KAH3852157.1"/>
    </source>
</evidence>
<organism evidence="1 2">
    <name type="scientific">Dreissena polymorpha</name>
    <name type="common">Zebra mussel</name>
    <name type="synonym">Mytilus polymorpha</name>
    <dbReference type="NCBI Taxonomy" id="45954"/>
    <lineage>
        <taxon>Eukaryota</taxon>
        <taxon>Metazoa</taxon>
        <taxon>Spiralia</taxon>
        <taxon>Lophotrochozoa</taxon>
        <taxon>Mollusca</taxon>
        <taxon>Bivalvia</taxon>
        <taxon>Autobranchia</taxon>
        <taxon>Heteroconchia</taxon>
        <taxon>Euheterodonta</taxon>
        <taxon>Imparidentia</taxon>
        <taxon>Neoheterodontei</taxon>
        <taxon>Myida</taxon>
        <taxon>Dreissenoidea</taxon>
        <taxon>Dreissenidae</taxon>
        <taxon>Dreissena</taxon>
    </lineage>
</organism>
<reference evidence="1" key="2">
    <citation type="submission" date="2020-11" db="EMBL/GenBank/DDBJ databases">
        <authorList>
            <person name="McCartney M.A."/>
            <person name="Auch B."/>
            <person name="Kono T."/>
            <person name="Mallez S."/>
            <person name="Becker A."/>
            <person name="Gohl D.M."/>
            <person name="Silverstein K.A.T."/>
            <person name="Koren S."/>
            <person name="Bechman K.B."/>
            <person name="Herman A."/>
            <person name="Abrahante J.E."/>
            <person name="Garbe J."/>
        </authorList>
    </citation>
    <scope>NUCLEOTIDE SEQUENCE</scope>
    <source>
        <strain evidence="1">Duluth1</strain>
        <tissue evidence="1">Whole animal</tissue>
    </source>
</reference>
<comment type="caution">
    <text evidence="1">The sequence shown here is derived from an EMBL/GenBank/DDBJ whole genome shotgun (WGS) entry which is preliminary data.</text>
</comment>
<keyword evidence="2" id="KW-1185">Reference proteome</keyword>
<reference evidence="1" key="1">
    <citation type="journal article" date="2019" name="bioRxiv">
        <title>The Genome of the Zebra Mussel, Dreissena polymorpha: A Resource for Invasive Species Research.</title>
        <authorList>
            <person name="McCartney M.A."/>
            <person name="Auch B."/>
            <person name="Kono T."/>
            <person name="Mallez S."/>
            <person name="Zhang Y."/>
            <person name="Obille A."/>
            <person name="Becker A."/>
            <person name="Abrahante J.E."/>
            <person name="Garbe J."/>
            <person name="Badalamenti J.P."/>
            <person name="Herman A."/>
            <person name="Mangelson H."/>
            <person name="Liachko I."/>
            <person name="Sullivan S."/>
            <person name="Sone E.D."/>
            <person name="Koren S."/>
            <person name="Silverstein K.A.T."/>
            <person name="Beckman K.B."/>
            <person name="Gohl D.M."/>
        </authorList>
    </citation>
    <scope>NUCLEOTIDE SEQUENCE</scope>
    <source>
        <strain evidence="1">Duluth1</strain>
        <tissue evidence="1">Whole animal</tissue>
    </source>
</reference>